<name>A0A514Z5Z3_9LACT</name>
<gene>
    <name evidence="5" type="ORF">FLP15_00930</name>
</gene>
<dbReference type="OrthoDB" id="2365961at2"/>
<dbReference type="NCBIfam" id="NF041738">
    <property type="entry name" value="GG_III-CTERM"/>
    <property type="match status" value="1"/>
</dbReference>
<feature type="transmembrane region" description="Helical" evidence="2">
    <location>
        <begin position="339"/>
        <end position="361"/>
    </location>
</feature>
<dbReference type="Pfam" id="PF06030">
    <property type="entry name" value="WxLIP_PGBD"/>
    <property type="match status" value="1"/>
</dbReference>
<feature type="domain" description="WxL Interacting Protein peptidoglycan binding" evidence="3">
    <location>
        <begin position="31"/>
        <end position="149"/>
    </location>
</feature>
<dbReference type="Proteomes" id="UP000315128">
    <property type="component" value="Chromosome"/>
</dbReference>
<feature type="coiled-coil region" evidence="1">
    <location>
        <begin position="358"/>
        <end position="401"/>
    </location>
</feature>
<dbReference type="EMBL" id="CP041356">
    <property type="protein sequence ID" value="QDK69999.1"/>
    <property type="molecule type" value="Genomic_DNA"/>
</dbReference>
<evidence type="ECO:0000259" key="4">
    <source>
        <dbReference type="Pfam" id="PF11797"/>
    </source>
</evidence>
<dbReference type="KEGG" id="lack:FLP15_00930"/>
<keyword evidence="2" id="KW-1133">Transmembrane helix</keyword>
<sequence length="401" mass="44354">MKIFKIILSSIVALLLFVVGSHTVFAGTMNFSITPVLPSNQARAGEGYFDLLMKPNAKQTIEVQVQNTSAKQITVDTIVSQAATNSNGVVEYQPNSIKADKTLKYKLTDYVKVPAKTVIPAGKTVNVKVDVTMPAGATAGYMAGGLTFKQDASELKQDKSKSSMAVNNEYQYVIALLMRQSTTTVAPKLQLNAVTPTQVGARNVITTNLQNTSTGFLNYMNVNATVTGISNKKLKYDYDNAQMQMAPNSNFNLPIPVSMTGVAQDGKYSKPMEAGKYKLHLTVYGQKDANGQYETTVNGKKTRYAYRWEFDRDFEITANQAKKLNAKDVTIKHDKPLNIWWLIAGALALVLVLILVFVLLAKRRKKAEKDENEKAELQARLAEMEDKLKKTVSDNELEDKE</sequence>
<keyword evidence="1" id="KW-0175">Coiled coil</keyword>
<dbReference type="AlphaFoldDB" id="A0A514Z5Z3"/>
<dbReference type="InterPro" id="IPR021759">
    <property type="entry name" value="WxLIP_HBD"/>
</dbReference>
<evidence type="ECO:0000313" key="6">
    <source>
        <dbReference type="Proteomes" id="UP000315128"/>
    </source>
</evidence>
<keyword evidence="2" id="KW-0812">Transmembrane</keyword>
<dbReference type="Pfam" id="PF11797">
    <property type="entry name" value="WxLIP_HBD"/>
    <property type="match status" value="1"/>
</dbReference>
<evidence type="ECO:0000259" key="3">
    <source>
        <dbReference type="Pfam" id="PF06030"/>
    </source>
</evidence>
<feature type="domain" description="WxL Interacting Protein host binding" evidence="4">
    <location>
        <begin position="162"/>
        <end position="325"/>
    </location>
</feature>
<evidence type="ECO:0000256" key="1">
    <source>
        <dbReference type="SAM" id="Coils"/>
    </source>
</evidence>
<organism evidence="5 6">
    <name type="scientific">Lactococcus protaetiae</name>
    <dbReference type="NCBI Taxonomy" id="2592653"/>
    <lineage>
        <taxon>Bacteria</taxon>
        <taxon>Bacillati</taxon>
        <taxon>Bacillota</taxon>
        <taxon>Bacilli</taxon>
        <taxon>Lactobacillales</taxon>
        <taxon>Streptococcaceae</taxon>
        <taxon>Lactococcus</taxon>
    </lineage>
</organism>
<reference evidence="5 6" key="1">
    <citation type="submission" date="2019-07" db="EMBL/GenBank/DDBJ databases">
        <title>Genome sequencing of KACC 19320.</title>
        <authorList>
            <person name="Heo J."/>
            <person name="Kim S.-J."/>
            <person name="Kim J.-S."/>
            <person name="Hong S.-B."/>
            <person name="Kwon S.-W."/>
        </authorList>
    </citation>
    <scope>NUCLEOTIDE SEQUENCE [LARGE SCALE GENOMIC DNA]</scope>
    <source>
        <strain evidence="5 6">KACC 19320</strain>
    </source>
</reference>
<evidence type="ECO:0000313" key="5">
    <source>
        <dbReference type="EMBL" id="QDK69999.1"/>
    </source>
</evidence>
<keyword evidence="2" id="KW-0472">Membrane</keyword>
<dbReference type="InterPro" id="IPR010317">
    <property type="entry name" value="WxLIP_PGBD"/>
</dbReference>
<accession>A0A514Z5Z3</accession>
<protein>
    <submittedName>
        <fullName evidence="5">DUF916 and DUF3324 domain-containing protein</fullName>
    </submittedName>
</protein>
<dbReference type="RefSeq" id="WP_142765660.1">
    <property type="nucleotide sequence ID" value="NZ_CP041356.1"/>
</dbReference>
<proteinExistence type="predicted"/>
<keyword evidence="6" id="KW-1185">Reference proteome</keyword>
<evidence type="ECO:0000256" key="2">
    <source>
        <dbReference type="SAM" id="Phobius"/>
    </source>
</evidence>